<dbReference type="Gene3D" id="6.10.340.10">
    <property type="match status" value="1"/>
</dbReference>
<sequence>MNKVKLKKNINITIKKQLYLILSIALFIPTLVVGCYLIMNTRHLLLSHYYDQTAADSLRVKNIMLEVTTTLSIIADDIFTDEQLQKLLSSNYTSTSDAQKELSKYKKLSDYLSDYTQLSSINVYTTNASIPEQHNFLQITEEIAQQNWYKEALSQPNIIWSSATKADSHGTKKQELTLYYRIPILKTQEYAILVISVSNNYLKSIIEQSDLLTSISVNTMGNFYNSDHSDWQNSIYADQIDQRNYNYQGISTYHGRESIVSITTFVPVSTNDRLIIITNNINASEEIEDITLTCLVIIVFSMIFPIVLIILYTKKFTNRLYILRREMHRVSNGDYNIITDFTGNDELSELFTDLKTMIESIMQKDMELYQDKITQQHLINHQQKMEFDILASQINPHFLYNTLETIRMKSLAQNNKEVATAIKQLGQYLRHNLETSGTVTTLKRELEYIEIYLQIQQLRFGDRVNYQFHFSPEVAIDSYQILSLLLQPIIENSIIHGLENTEENGLIEINIYPQNSFLIIEMKDNGDGMSEDILKELIFSMQQKDKQEKSSYGLYNIHHRIQLFYGEKYGLDIESTEAVGTTVTIRLPLHYTWR</sequence>
<evidence type="ECO:0000313" key="11">
    <source>
        <dbReference type="EMBL" id="SFR75589.1"/>
    </source>
</evidence>
<dbReference type="Gene3D" id="3.30.565.10">
    <property type="entry name" value="Histidine kinase-like ATPase, C-terminal domain"/>
    <property type="match status" value="1"/>
</dbReference>
<feature type="domain" description="HAMP" evidence="10">
    <location>
        <begin position="314"/>
        <end position="366"/>
    </location>
</feature>
<organism evidence="11 12">
    <name type="scientific">Anaeromicropila populeti</name>
    <dbReference type="NCBI Taxonomy" id="37658"/>
    <lineage>
        <taxon>Bacteria</taxon>
        <taxon>Bacillati</taxon>
        <taxon>Bacillota</taxon>
        <taxon>Clostridia</taxon>
        <taxon>Lachnospirales</taxon>
        <taxon>Lachnospiraceae</taxon>
        <taxon>Anaeromicropila</taxon>
    </lineage>
</organism>
<dbReference type="InterPro" id="IPR010559">
    <property type="entry name" value="Sig_transdc_His_kin_internal"/>
</dbReference>
<dbReference type="PROSITE" id="PS50109">
    <property type="entry name" value="HIS_KIN"/>
    <property type="match status" value="1"/>
</dbReference>
<evidence type="ECO:0000256" key="8">
    <source>
        <dbReference type="SAM" id="Phobius"/>
    </source>
</evidence>
<keyword evidence="8" id="KW-0472">Membrane</keyword>
<dbReference type="SUPFAM" id="SSF55874">
    <property type="entry name" value="ATPase domain of HSP90 chaperone/DNA topoisomerase II/histidine kinase"/>
    <property type="match status" value="1"/>
</dbReference>
<dbReference type="InterPro" id="IPR003660">
    <property type="entry name" value="HAMP_dom"/>
</dbReference>
<keyword evidence="5" id="KW-0808">Transferase</keyword>
<name>A0A1I6J9F9_9FIRM</name>
<dbReference type="GO" id="GO:0016020">
    <property type="term" value="C:membrane"/>
    <property type="evidence" value="ECO:0007669"/>
    <property type="project" value="UniProtKB-SubCell"/>
</dbReference>
<dbReference type="RefSeq" id="WP_092560052.1">
    <property type="nucleotide sequence ID" value="NZ_FOYZ01000005.1"/>
</dbReference>
<keyword evidence="6 11" id="KW-0418">Kinase</keyword>
<evidence type="ECO:0000256" key="3">
    <source>
        <dbReference type="ARBA" id="ARBA00012438"/>
    </source>
</evidence>
<dbReference type="Pfam" id="PF06580">
    <property type="entry name" value="His_kinase"/>
    <property type="match status" value="1"/>
</dbReference>
<dbReference type="Pfam" id="PF02518">
    <property type="entry name" value="HATPase_c"/>
    <property type="match status" value="1"/>
</dbReference>
<evidence type="ECO:0000259" key="9">
    <source>
        <dbReference type="PROSITE" id="PS50109"/>
    </source>
</evidence>
<keyword evidence="12" id="KW-1185">Reference proteome</keyword>
<dbReference type="STRING" id="37658.SAMN05661086_01480"/>
<evidence type="ECO:0000256" key="5">
    <source>
        <dbReference type="ARBA" id="ARBA00022679"/>
    </source>
</evidence>
<protein>
    <recommendedName>
        <fullName evidence="3">histidine kinase</fullName>
        <ecNumber evidence="3">2.7.13.3</ecNumber>
    </recommendedName>
</protein>
<evidence type="ECO:0000259" key="10">
    <source>
        <dbReference type="PROSITE" id="PS50885"/>
    </source>
</evidence>
<evidence type="ECO:0000313" key="12">
    <source>
        <dbReference type="Proteomes" id="UP000199659"/>
    </source>
</evidence>
<keyword evidence="8" id="KW-1133">Transmembrane helix</keyword>
<keyword evidence="8" id="KW-0812">Transmembrane</keyword>
<dbReference type="PANTHER" id="PTHR34220:SF7">
    <property type="entry name" value="SENSOR HISTIDINE KINASE YPDA"/>
    <property type="match status" value="1"/>
</dbReference>
<dbReference type="Proteomes" id="UP000199659">
    <property type="component" value="Unassembled WGS sequence"/>
</dbReference>
<keyword evidence="4" id="KW-0597">Phosphoprotein</keyword>
<feature type="domain" description="Histidine kinase" evidence="9">
    <location>
        <begin position="486"/>
        <end position="591"/>
    </location>
</feature>
<evidence type="ECO:0000256" key="2">
    <source>
        <dbReference type="ARBA" id="ARBA00004370"/>
    </source>
</evidence>
<reference evidence="11 12" key="1">
    <citation type="submission" date="2016-10" db="EMBL/GenBank/DDBJ databases">
        <authorList>
            <person name="de Groot N.N."/>
        </authorList>
    </citation>
    <scope>NUCLEOTIDE SEQUENCE [LARGE SCALE GENOMIC DNA]</scope>
    <source>
        <strain evidence="11 12">743A</strain>
    </source>
</reference>
<evidence type="ECO:0000256" key="7">
    <source>
        <dbReference type="ARBA" id="ARBA00023012"/>
    </source>
</evidence>
<comment type="subcellular location">
    <subcellularLocation>
        <location evidence="2">Membrane</location>
    </subcellularLocation>
</comment>
<dbReference type="SMART" id="SM00387">
    <property type="entry name" value="HATPase_c"/>
    <property type="match status" value="1"/>
</dbReference>
<feature type="transmembrane region" description="Helical" evidence="8">
    <location>
        <begin position="20"/>
        <end position="39"/>
    </location>
</feature>
<proteinExistence type="predicted"/>
<dbReference type="SUPFAM" id="SSF158472">
    <property type="entry name" value="HAMP domain-like"/>
    <property type="match status" value="1"/>
</dbReference>
<dbReference type="PROSITE" id="PS51257">
    <property type="entry name" value="PROKAR_LIPOPROTEIN"/>
    <property type="match status" value="1"/>
</dbReference>
<dbReference type="PROSITE" id="PS50885">
    <property type="entry name" value="HAMP"/>
    <property type="match status" value="1"/>
</dbReference>
<dbReference type="EMBL" id="FOYZ01000005">
    <property type="protein sequence ID" value="SFR75589.1"/>
    <property type="molecule type" value="Genomic_DNA"/>
</dbReference>
<dbReference type="InterPro" id="IPR050640">
    <property type="entry name" value="Bact_2-comp_sensor_kinase"/>
</dbReference>
<evidence type="ECO:0000256" key="6">
    <source>
        <dbReference type="ARBA" id="ARBA00022777"/>
    </source>
</evidence>
<dbReference type="InterPro" id="IPR003594">
    <property type="entry name" value="HATPase_dom"/>
</dbReference>
<evidence type="ECO:0000256" key="1">
    <source>
        <dbReference type="ARBA" id="ARBA00000085"/>
    </source>
</evidence>
<dbReference type="InterPro" id="IPR005467">
    <property type="entry name" value="His_kinase_dom"/>
</dbReference>
<dbReference type="InterPro" id="IPR036890">
    <property type="entry name" value="HATPase_C_sf"/>
</dbReference>
<dbReference type="AlphaFoldDB" id="A0A1I6J9F9"/>
<dbReference type="EC" id="2.7.13.3" evidence="3"/>
<keyword evidence="7" id="KW-0902">Two-component regulatory system</keyword>
<dbReference type="GO" id="GO:0000155">
    <property type="term" value="F:phosphorelay sensor kinase activity"/>
    <property type="evidence" value="ECO:0007669"/>
    <property type="project" value="InterPro"/>
</dbReference>
<comment type="catalytic activity">
    <reaction evidence="1">
        <text>ATP + protein L-histidine = ADP + protein N-phospho-L-histidine.</text>
        <dbReference type="EC" id="2.7.13.3"/>
    </reaction>
</comment>
<evidence type="ECO:0000256" key="4">
    <source>
        <dbReference type="ARBA" id="ARBA00022553"/>
    </source>
</evidence>
<dbReference type="OrthoDB" id="9809348at2"/>
<dbReference type="CDD" id="cd06225">
    <property type="entry name" value="HAMP"/>
    <property type="match status" value="1"/>
</dbReference>
<accession>A0A1I6J9F9</accession>
<feature type="transmembrane region" description="Helical" evidence="8">
    <location>
        <begin position="290"/>
        <end position="312"/>
    </location>
</feature>
<dbReference type="PANTHER" id="PTHR34220">
    <property type="entry name" value="SENSOR HISTIDINE KINASE YPDA"/>
    <property type="match status" value="1"/>
</dbReference>
<gene>
    <name evidence="11" type="ORF">SAMN05661086_01480</name>
</gene>